<dbReference type="Gene3D" id="3.90.550.10">
    <property type="entry name" value="Spore Coat Polysaccharide Biosynthesis Protein SpsA, Chain A"/>
    <property type="match status" value="1"/>
</dbReference>
<dbReference type="InterPro" id="IPR029044">
    <property type="entry name" value="Nucleotide-diphossugar_trans"/>
</dbReference>
<feature type="domain" description="Glycosyltransferase 2-like" evidence="2">
    <location>
        <begin position="6"/>
        <end position="108"/>
    </location>
</feature>
<evidence type="ECO:0000259" key="2">
    <source>
        <dbReference type="Pfam" id="PF00535"/>
    </source>
</evidence>
<dbReference type="PANTHER" id="PTHR43630">
    <property type="entry name" value="POLY-BETA-1,6-N-ACETYL-D-GLUCOSAMINE SYNTHASE"/>
    <property type="match status" value="1"/>
</dbReference>
<dbReference type="PANTHER" id="PTHR43630:SF2">
    <property type="entry name" value="GLYCOSYLTRANSFERASE"/>
    <property type="match status" value="1"/>
</dbReference>
<dbReference type="CDD" id="cd02511">
    <property type="entry name" value="Beta4Glucosyltransferase"/>
    <property type="match status" value="1"/>
</dbReference>
<sequence>MRQTISAVFAIKNEEERLPKFLSHFFWVDEKIAIINAATTDRSAEICQVDGCKVFQRRLDGNFTQQIAFGVSKATSDWILYLACDEFLDEELKNNIIGVLDSSGPYMAYSFKRINYFLSRPLRYGGWSEDCLRFFRRDKGSFIGNSLHDKVIVDGAIGCLKGELHHLAFDTIYDYIERHNHYSEYEINDFYQRYGVMDEKKFKRIFLLRPIKTFFKNYVKKKGYKEGMHGLVFAVLVLVDNFVRLAKYWERYIIKNQKRRTDIADF</sequence>
<evidence type="ECO:0000313" key="3">
    <source>
        <dbReference type="EMBL" id="PIW66548.1"/>
    </source>
</evidence>
<dbReference type="AlphaFoldDB" id="A0A2J0LFC6"/>
<dbReference type="InterPro" id="IPR001173">
    <property type="entry name" value="Glyco_trans_2-like"/>
</dbReference>
<organism evidence="3 4">
    <name type="scientific">Candidatus Taenaricola geysiri</name>
    <dbReference type="NCBI Taxonomy" id="1974752"/>
    <lineage>
        <taxon>Bacteria</taxon>
        <taxon>Pseudomonadati</taxon>
        <taxon>Candidatus Omnitrophota</taxon>
        <taxon>Candidatus Taenaricola</taxon>
    </lineage>
</organism>
<dbReference type="EMBL" id="PFGP01000058">
    <property type="protein sequence ID" value="PIW66548.1"/>
    <property type="molecule type" value="Genomic_DNA"/>
</dbReference>
<evidence type="ECO:0000256" key="1">
    <source>
        <dbReference type="ARBA" id="ARBA00038494"/>
    </source>
</evidence>
<dbReference type="Proteomes" id="UP000231267">
    <property type="component" value="Unassembled WGS sequence"/>
</dbReference>
<comment type="similarity">
    <text evidence="1">Belongs to the glycosyltransferase 2 family. WaaE/KdtX subfamily.</text>
</comment>
<gene>
    <name evidence="3" type="ORF">COW11_02700</name>
</gene>
<accession>A0A2J0LFC6</accession>
<name>A0A2J0LFC6_9BACT</name>
<proteinExistence type="inferred from homology"/>
<evidence type="ECO:0000313" key="4">
    <source>
        <dbReference type="Proteomes" id="UP000231267"/>
    </source>
</evidence>
<dbReference type="SUPFAM" id="SSF53448">
    <property type="entry name" value="Nucleotide-diphospho-sugar transferases"/>
    <property type="match status" value="1"/>
</dbReference>
<protein>
    <recommendedName>
        <fullName evidence="2">Glycosyltransferase 2-like domain-containing protein</fullName>
    </recommendedName>
</protein>
<dbReference type="Pfam" id="PF00535">
    <property type="entry name" value="Glycos_transf_2"/>
    <property type="match status" value="1"/>
</dbReference>
<comment type="caution">
    <text evidence="3">The sequence shown here is derived from an EMBL/GenBank/DDBJ whole genome shotgun (WGS) entry which is preliminary data.</text>
</comment>
<reference evidence="3 4" key="1">
    <citation type="submission" date="2017-09" db="EMBL/GenBank/DDBJ databases">
        <title>Depth-based differentiation of microbial function through sediment-hosted aquifers and enrichment of novel symbionts in the deep terrestrial subsurface.</title>
        <authorList>
            <person name="Probst A.J."/>
            <person name="Ladd B."/>
            <person name="Jarett J.K."/>
            <person name="Geller-Mcgrath D.E."/>
            <person name="Sieber C.M."/>
            <person name="Emerson J.B."/>
            <person name="Anantharaman K."/>
            <person name="Thomas B.C."/>
            <person name="Malmstrom R."/>
            <person name="Stieglmeier M."/>
            <person name="Klingl A."/>
            <person name="Woyke T."/>
            <person name="Ryan C.M."/>
            <person name="Banfield J.F."/>
        </authorList>
    </citation>
    <scope>NUCLEOTIDE SEQUENCE [LARGE SCALE GENOMIC DNA]</scope>
    <source>
        <strain evidence="3">CG12_big_fil_rev_8_21_14_0_65_43_15</strain>
    </source>
</reference>